<dbReference type="EMBL" id="JBDFQZ010000007">
    <property type="protein sequence ID" value="KAK9706249.1"/>
    <property type="molecule type" value="Genomic_DNA"/>
</dbReference>
<proteinExistence type="predicted"/>
<dbReference type="AlphaFoldDB" id="A0AAW1JQ53"/>
<feature type="compositionally biased region" description="Basic and acidic residues" evidence="1">
    <location>
        <begin position="1"/>
        <end position="11"/>
    </location>
</feature>
<keyword evidence="3" id="KW-1185">Reference proteome</keyword>
<name>A0AAW1JQ53_SAPOF</name>
<dbReference type="Proteomes" id="UP001443914">
    <property type="component" value="Unassembled WGS sequence"/>
</dbReference>
<sequence>MLRVQKNESHTHRAPNNSGGIIKTKPEYCEIRTHARMASKFGCLCSPTNHPGSFRCHFHRNFNSNSNSKVVKITPTAAKANTLRMLLLQMIIAPSIPDHRRRHNFQPKLSRFCLMNSQANHGIPV</sequence>
<feature type="region of interest" description="Disordered" evidence="1">
    <location>
        <begin position="1"/>
        <end position="23"/>
    </location>
</feature>
<dbReference type="PANTHER" id="PTHR33132">
    <property type="entry name" value="OSJNBB0118P14.9 PROTEIN"/>
    <property type="match status" value="1"/>
</dbReference>
<comment type="caution">
    <text evidence="2">The sequence shown here is derived from an EMBL/GenBank/DDBJ whole genome shotgun (WGS) entry which is preliminary data.</text>
</comment>
<evidence type="ECO:0000256" key="1">
    <source>
        <dbReference type="SAM" id="MobiDB-lite"/>
    </source>
</evidence>
<protein>
    <submittedName>
        <fullName evidence="2">Uncharacterized protein</fullName>
    </submittedName>
</protein>
<dbReference type="PANTHER" id="PTHR33132:SF132">
    <property type="entry name" value="SERINE-RICH PROTEIN"/>
    <property type="match status" value="1"/>
</dbReference>
<gene>
    <name evidence="2" type="ORF">RND81_07G113200</name>
</gene>
<organism evidence="2 3">
    <name type="scientific">Saponaria officinalis</name>
    <name type="common">Common soapwort</name>
    <name type="synonym">Lychnis saponaria</name>
    <dbReference type="NCBI Taxonomy" id="3572"/>
    <lineage>
        <taxon>Eukaryota</taxon>
        <taxon>Viridiplantae</taxon>
        <taxon>Streptophyta</taxon>
        <taxon>Embryophyta</taxon>
        <taxon>Tracheophyta</taxon>
        <taxon>Spermatophyta</taxon>
        <taxon>Magnoliopsida</taxon>
        <taxon>eudicotyledons</taxon>
        <taxon>Gunneridae</taxon>
        <taxon>Pentapetalae</taxon>
        <taxon>Caryophyllales</taxon>
        <taxon>Caryophyllaceae</taxon>
        <taxon>Caryophylleae</taxon>
        <taxon>Saponaria</taxon>
    </lineage>
</organism>
<reference evidence="2" key="1">
    <citation type="submission" date="2024-03" db="EMBL/GenBank/DDBJ databases">
        <title>WGS assembly of Saponaria officinalis var. Norfolk2.</title>
        <authorList>
            <person name="Jenkins J."/>
            <person name="Shu S."/>
            <person name="Grimwood J."/>
            <person name="Barry K."/>
            <person name="Goodstein D."/>
            <person name="Schmutz J."/>
            <person name="Leebens-Mack J."/>
            <person name="Osbourn A."/>
        </authorList>
    </citation>
    <scope>NUCLEOTIDE SEQUENCE [LARGE SCALE GENOMIC DNA]</scope>
    <source>
        <strain evidence="2">JIC</strain>
    </source>
</reference>
<evidence type="ECO:0000313" key="2">
    <source>
        <dbReference type="EMBL" id="KAK9706249.1"/>
    </source>
</evidence>
<evidence type="ECO:0000313" key="3">
    <source>
        <dbReference type="Proteomes" id="UP001443914"/>
    </source>
</evidence>
<accession>A0AAW1JQ53</accession>